<evidence type="ECO:0000313" key="2">
    <source>
        <dbReference type="Proteomes" id="UP000186583"/>
    </source>
</evidence>
<protein>
    <submittedName>
        <fullName evidence="1">Uncharacterized protein</fullName>
    </submittedName>
</protein>
<dbReference type="Proteomes" id="UP000186583">
    <property type="component" value="Unassembled WGS sequence"/>
</dbReference>
<keyword evidence="2" id="KW-1185">Reference proteome</keyword>
<accession>A0A1Q8S5M2</accession>
<sequence>MECFRPRALNKSSSAYDRRDRLQASCHVLNEWVNGLPLPLNDAHNAKTLQVIKDDKQLRKAFRVFCMYHRAVFFIHCPWIAPISSDGADLSEVAEQTRERCMERCVESAFAVVKLANCGLFWDKGLEK</sequence>
<dbReference type="AlphaFoldDB" id="A0A1Q8S5M2"/>
<gene>
    <name evidence="1" type="ORF">CCHL11_02344</name>
</gene>
<reference evidence="1 2" key="1">
    <citation type="submission" date="2016-11" db="EMBL/GenBank/DDBJ databases">
        <title>Draft Genome Assembly of Colletotrichum chlorophyti a pathogen of herbaceous plants.</title>
        <authorList>
            <person name="Gan P."/>
            <person name="Narusaka M."/>
            <person name="Tsushima A."/>
            <person name="Narusaka Y."/>
            <person name="Takano Y."/>
            <person name="Shirasu K."/>
        </authorList>
    </citation>
    <scope>NUCLEOTIDE SEQUENCE [LARGE SCALE GENOMIC DNA]</scope>
    <source>
        <strain evidence="1 2">NTL11</strain>
    </source>
</reference>
<dbReference type="OrthoDB" id="39175at2759"/>
<evidence type="ECO:0000313" key="1">
    <source>
        <dbReference type="EMBL" id="OLN96758.1"/>
    </source>
</evidence>
<name>A0A1Q8S5M2_9PEZI</name>
<organism evidence="1 2">
    <name type="scientific">Colletotrichum chlorophyti</name>
    <dbReference type="NCBI Taxonomy" id="708187"/>
    <lineage>
        <taxon>Eukaryota</taxon>
        <taxon>Fungi</taxon>
        <taxon>Dikarya</taxon>
        <taxon>Ascomycota</taxon>
        <taxon>Pezizomycotina</taxon>
        <taxon>Sordariomycetes</taxon>
        <taxon>Hypocreomycetidae</taxon>
        <taxon>Glomerellales</taxon>
        <taxon>Glomerellaceae</taxon>
        <taxon>Colletotrichum</taxon>
    </lineage>
</organism>
<dbReference type="EMBL" id="MPGH01000014">
    <property type="protein sequence ID" value="OLN96758.1"/>
    <property type="molecule type" value="Genomic_DNA"/>
</dbReference>
<proteinExistence type="predicted"/>
<comment type="caution">
    <text evidence="1">The sequence shown here is derived from an EMBL/GenBank/DDBJ whole genome shotgun (WGS) entry which is preliminary data.</text>
</comment>